<evidence type="ECO:0000313" key="2">
    <source>
        <dbReference type="EMBL" id="MSS59440.1"/>
    </source>
</evidence>
<accession>A0A7X2NTU6</accession>
<proteinExistence type="predicted"/>
<dbReference type="AlphaFoldDB" id="A0A7X2NTU6"/>
<feature type="transmembrane region" description="Helical" evidence="1">
    <location>
        <begin position="31"/>
        <end position="51"/>
    </location>
</feature>
<dbReference type="Pfam" id="PF04020">
    <property type="entry name" value="Phage_holin_4_2"/>
    <property type="match status" value="1"/>
</dbReference>
<name>A0A7X2NTU6_9FIRM</name>
<evidence type="ECO:0000256" key="1">
    <source>
        <dbReference type="SAM" id="Phobius"/>
    </source>
</evidence>
<keyword evidence="1" id="KW-1133">Transmembrane helix</keyword>
<dbReference type="Proteomes" id="UP000461880">
    <property type="component" value="Unassembled WGS sequence"/>
</dbReference>
<dbReference type="PANTHER" id="PTHR37309:SF1">
    <property type="entry name" value="SLR0284 PROTEIN"/>
    <property type="match status" value="1"/>
</dbReference>
<keyword evidence="1" id="KW-0812">Transmembrane</keyword>
<feature type="transmembrane region" description="Helical" evidence="1">
    <location>
        <begin position="87"/>
        <end position="107"/>
    </location>
</feature>
<feature type="transmembrane region" description="Helical" evidence="1">
    <location>
        <begin position="58"/>
        <end position="81"/>
    </location>
</feature>
<keyword evidence="1" id="KW-0472">Membrane</keyword>
<dbReference type="PANTHER" id="PTHR37309">
    <property type="entry name" value="SLR0284 PROTEIN"/>
    <property type="match status" value="1"/>
</dbReference>
<dbReference type="RefSeq" id="WP_105304759.1">
    <property type="nucleotide sequence ID" value="NZ_VUMN01000032.1"/>
</dbReference>
<reference evidence="2 3" key="1">
    <citation type="submission" date="2019-08" db="EMBL/GenBank/DDBJ databases">
        <title>In-depth cultivation of the pig gut microbiome towards novel bacterial diversity and tailored functional studies.</title>
        <authorList>
            <person name="Wylensek D."/>
            <person name="Hitch T.C.A."/>
            <person name="Clavel T."/>
        </authorList>
    </citation>
    <scope>NUCLEOTIDE SEQUENCE [LARGE SCALE GENOMIC DNA]</scope>
    <source>
        <strain evidence="2 3">Oil+RF-744-GAM-WT-6</strain>
    </source>
</reference>
<gene>
    <name evidence="2" type="ORF">FYJ51_11115</name>
</gene>
<dbReference type="EMBL" id="VUMN01000032">
    <property type="protein sequence ID" value="MSS59440.1"/>
    <property type="molecule type" value="Genomic_DNA"/>
</dbReference>
<evidence type="ECO:0000313" key="3">
    <source>
        <dbReference type="Proteomes" id="UP000461880"/>
    </source>
</evidence>
<dbReference type="InterPro" id="IPR007165">
    <property type="entry name" value="Phage_holin_4_2"/>
</dbReference>
<keyword evidence="3" id="KW-1185">Reference proteome</keyword>
<comment type="caution">
    <text evidence="2">The sequence shown here is derived from an EMBL/GenBank/DDBJ whole genome shotgun (WGS) entry which is preliminary data.</text>
</comment>
<sequence>MKKFLRGWVVNGLSLWVIDMLMDSISFGDGGALLATALLVTLLNMTLKPLLKILSAPITILTFGLFSMVINAVVLEAAFALSSGSHIASFGSALLAGILLAILNSGLNNLFAQK</sequence>
<organism evidence="2 3">
    <name type="scientific">Stecheria intestinalis</name>
    <dbReference type="NCBI Taxonomy" id="2606630"/>
    <lineage>
        <taxon>Bacteria</taxon>
        <taxon>Bacillati</taxon>
        <taxon>Bacillota</taxon>
        <taxon>Erysipelotrichia</taxon>
        <taxon>Erysipelotrichales</taxon>
        <taxon>Erysipelotrichaceae</taxon>
        <taxon>Stecheria</taxon>
    </lineage>
</organism>
<protein>
    <submittedName>
        <fullName evidence="2">Phage holin family protein</fullName>
    </submittedName>
</protein>